<dbReference type="InterPro" id="IPR038354">
    <property type="entry name" value="VKOR_sf"/>
</dbReference>
<keyword evidence="8" id="KW-1015">Disulfide bond</keyword>
<evidence type="ECO:0000256" key="5">
    <source>
        <dbReference type="ARBA" id="ARBA00022989"/>
    </source>
</evidence>
<gene>
    <name evidence="12" type="ORF">UU50_C0001G0035</name>
</gene>
<dbReference type="Gene3D" id="1.20.1440.130">
    <property type="entry name" value="VKOR domain"/>
    <property type="match status" value="1"/>
</dbReference>
<proteinExistence type="inferred from homology"/>
<dbReference type="Proteomes" id="UP000033930">
    <property type="component" value="Unassembled WGS sequence"/>
</dbReference>
<dbReference type="GO" id="GO:0016020">
    <property type="term" value="C:membrane"/>
    <property type="evidence" value="ECO:0007669"/>
    <property type="project" value="UniProtKB-SubCell"/>
</dbReference>
<name>A0A0G0YI05_9BACT</name>
<evidence type="ECO:0000256" key="4">
    <source>
        <dbReference type="ARBA" id="ARBA00022719"/>
    </source>
</evidence>
<accession>A0A0G0YI05</accession>
<evidence type="ECO:0000313" key="13">
    <source>
        <dbReference type="Proteomes" id="UP000033930"/>
    </source>
</evidence>
<comment type="subcellular location">
    <subcellularLocation>
        <location evidence="1">Membrane</location>
        <topology evidence="1">Multi-pass membrane protein</topology>
    </subcellularLocation>
</comment>
<evidence type="ECO:0000256" key="10">
    <source>
        <dbReference type="SAM" id="Phobius"/>
    </source>
</evidence>
<feature type="transmembrane region" description="Helical" evidence="10">
    <location>
        <begin position="118"/>
        <end position="138"/>
    </location>
</feature>
<feature type="transmembrane region" description="Helical" evidence="10">
    <location>
        <begin position="84"/>
        <end position="106"/>
    </location>
</feature>
<dbReference type="AlphaFoldDB" id="A0A0G0YI05"/>
<dbReference type="InterPro" id="IPR012932">
    <property type="entry name" value="VKOR"/>
</dbReference>
<comment type="caution">
    <text evidence="12">The sequence shown here is derived from an EMBL/GenBank/DDBJ whole genome shotgun (WGS) entry which is preliminary data.</text>
</comment>
<comment type="similarity">
    <text evidence="2">Belongs to the VKOR family.</text>
</comment>
<feature type="transmembrane region" description="Helical" evidence="10">
    <location>
        <begin position="57"/>
        <end position="78"/>
    </location>
</feature>
<evidence type="ECO:0000256" key="9">
    <source>
        <dbReference type="ARBA" id="ARBA00023284"/>
    </source>
</evidence>
<evidence type="ECO:0000256" key="6">
    <source>
        <dbReference type="ARBA" id="ARBA00023002"/>
    </source>
</evidence>
<keyword evidence="3 10" id="KW-0812">Transmembrane</keyword>
<keyword evidence="4" id="KW-0874">Quinone</keyword>
<evidence type="ECO:0000256" key="3">
    <source>
        <dbReference type="ARBA" id="ARBA00022692"/>
    </source>
</evidence>
<reference evidence="12 13" key="1">
    <citation type="journal article" date="2015" name="Nature">
        <title>rRNA introns, odd ribosomes, and small enigmatic genomes across a large radiation of phyla.</title>
        <authorList>
            <person name="Brown C.T."/>
            <person name="Hug L.A."/>
            <person name="Thomas B.C."/>
            <person name="Sharon I."/>
            <person name="Castelle C.J."/>
            <person name="Singh A."/>
            <person name="Wilkins M.J."/>
            <person name="Williams K.H."/>
            <person name="Banfield J.F."/>
        </authorList>
    </citation>
    <scope>NUCLEOTIDE SEQUENCE [LARGE SCALE GENOMIC DNA]</scope>
</reference>
<dbReference type="EMBL" id="LCAW01000001">
    <property type="protein sequence ID" value="KKR99977.1"/>
    <property type="molecule type" value="Genomic_DNA"/>
</dbReference>
<keyword evidence="5 10" id="KW-1133">Transmembrane helix</keyword>
<protein>
    <recommendedName>
        <fullName evidence="11">Vitamin K epoxide reductase domain-containing protein</fullName>
    </recommendedName>
</protein>
<evidence type="ECO:0000256" key="7">
    <source>
        <dbReference type="ARBA" id="ARBA00023136"/>
    </source>
</evidence>
<evidence type="ECO:0000259" key="11">
    <source>
        <dbReference type="SMART" id="SM00756"/>
    </source>
</evidence>
<keyword evidence="6" id="KW-0560">Oxidoreductase</keyword>
<feature type="domain" description="Vitamin K epoxide reductase" evidence="11">
    <location>
        <begin position="2"/>
        <end position="140"/>
    </location>
</feature>
<dbReference type="Pfam" id="PF07884">
    <property type="entry name" value="VKOR"/>
    <property type="match status" value="1"/>
</dbReference>
<evidence type="ECO:0000256" key="2">
    <source>
        <dbReference type="ARBA" id="ARBA00006214"/>
    </source>
</evidence>
<evidence type="ECO:0000256" key="8">
    <source>
        <dbReference type="ARBA" id="ARBA00023157"/>
    </source>
</evidence>
<dbReference type="SMART" id="SM00756">
    <property type="entry name" value="VKc"/>
    <property type="match status" value="1"/>
</dbReference>
<dbReference type="GO" id="GO:0048038">
    <property type="term" value="F:quinone binding"/>
    <property type="evidence" value="ECO:0007669"/>
    <property type="project" value="UniProtKB-KW"/>
</dbReference>
<sequence>MIYGYILLILPVIGVLETIYLITKRRKGQKPICVGKDDCNLVLQSKYNKTFGVHNDVLGLAFYTFSLFVILSLFLPLFPIDFLVVIFLAYCLGLIIALIMSIRFIYLMAYKIKAWCQWCIGSAVTVCLMTVAMILLLMSAY</sequence>
<feature type="transmembrane region" description="Helical" evidence="10">
    <location>
        <begin position="6"/>
        <end position="23"/>
    </location>
</feature>
<keyword evidence="9" id="KW-0676">Redox-active center</keyword>
<evidence type="ECO:0000313" key="12">
    <source>
        <dbReference type="EMBL" id="KKR99977.1"/>
    </source>
</evidence>
<keyword evidence="7 10" id="KW-0472">Membrane</keyword>
<evidence type="ECO:0000256" key="1">
    <source>
        <dbReference type="ARBA" id="ARBA00004141"/>
    </source>
</evidence>
<dbReference type="GO" id="GO:0016491">
    <property type="term" value="F:oxidoreductase activity"/>
    <property type="evidence" value="ECO:0007669"/>
    <property type="project" value="UniProtKB-KW"/>
</dbReference>
<organism evidence="12 13">
    <name type="scientific">Candidatus Uhrbacteria bacterium GW2011_GWC1_41_20</name>
    <dbReference type="NCBI Taxonomy" id="1618983"/>
    <lineage>
        <taxon>Bacteria</taxon>
        <taxon>Candidatus Uhriibacteriota</taxon>
    </lineage>
</organism>